<evidence type="ECO:0000256" key="7">
    <source>
        <dbReference type="PIRNR" id="PIRNR001369"/>
    </source>
</evidence>
<dbReference type="Pfam" id="PF00285">
    <property type="entry name" value="Citrate_synt"/>
    <property type="match status" value="1"/>
</dbReference>
<evidence type="ECO:0000256" key="9">
    <source>
        <dbReference type="RuleBase" id="RU003406"/>
    </source>
</evidence>
<evidence type="ECO:0000256" key="3">
    <source>
        <dbReference type="ARBA" id="ARBA00022532"/>
    </source>
</evidence>
<dbReference type="Gene3D" id="1.10.580.10">
    <property type="entry name" value="Citrate Synthase, domain 1"/>
    <property type="match status" value="1"/>
</dbReference>
<dbReference type="PRINTS" id="PR00143">
    <property type="entry name" value="CITRTSNTHASE"/>
</dbReference>
<dbReference type="SUPFAM" id="SSF48256">
    <property type="entry name" value="Citrate synthase"/>
    <property type="match status" value="1"/>
</dbReference>
<comment type="similarity">
    <text evidence="2 7 9">Belongs to the citrate synthase family.</text>
</comment>
<dbReference type="PANTHER" id="PTHR42871">
    <property type="entry name" value="CITRATE SYNTHASE"/>
    <property type="match status" value="1"/>
</dbReference>
<dbReference type="NCBIfam" id="NF004126">
    <property type="entry name" value="PRK05614.1"/>
    <property type="match status" value="1"/>
</dbReference>
<dbReference type="EMBL" id="JBHSXX010000001">
    <property type="protein sequence ID" value="MFC6866516.1"/>
    <property type="molecule type" value="Genomic_DNA"/>
</dbReference>
<dbReference type="GO" id="GO:0036440">
    <property type="term" value="F:citrate synthase activity"/>
    <property type="evidence" value="ECO:0007669"/>
    <property type="project" value="UniProtKB-EC"/>
</dbReference>
<comment type="catalytic activity">
    <reaction evidence="5 8">
        <text>oxaloacetate + acetyl-CoA + H2O = citrate + CoA + H(+)</text>
        <dbReference type="Rhea" id="RHEA:16845"/>
        <dbReference type="ChEBI" id="CHEBI:15377"/>
        <dbReference type="ChEBI" id="CHEBI:15378"/>
        <dbReference type="ChEBI" id="CHEBI:16452"/>
        <dbReference type="ChEBI" id="CHEBI:16947"/>
        <dbReference type="ChEBI" id="CHEBI:57287"/>
        <dbReference type="ChEBI" id="CHEBI:57288"/>
        <dbReference type="EC" id="2.3.3.16"/>
    </reaction>
</comment>
<dbReference type="CDD" id="cd06114">
    <property type="entry name" value="EcCS_like"/>
    <property type="match status" value="1"/>
</dbReference>
<dbReference type="InterPro" id="IPR024176">
    <property type="entry name" value="Citrate_synthase_bac-typ"/>
</dbReference>
<dbReference type="InterPro" id="IPR019810">
    <property type="entry name" value="Citrate_synthase_AS"/>
</dbReference>
<dbReference type="InterPro" id="IPR016143">
    <property type="entry name" value="Citrate_synth-like_sm_a-sub"/>
</dbReference>
<comment type="caution">
    <text evidence="10">The sequence shown here is derived from an EMBL/GenBank/DDBJ whole genome shotgun (WGS) entry which is preliminary data.</text>
</comment>
<protein>
    <recommendedName>
        <fullName evidence="6 7">Citrate synthase</fullName>
    </recommendedName>
</protein>
<dbReference type="RefSeq" id="WP_345395627.1">
    <property type="nucleotide sequence ID" value="NZ_BAABLA010000024.1"/>
</dbReference>
<name>A0ABW2BU01_9PSEU</name>
<sequence length="438" mass="48651">MSDTAATPHTGTETVALRLPNGEHELNVVPAVEGAPGIELGKLLSSTGYITYDPGFVNTGATSSAITYIDGDAGILRYRGYPIEQLAEHSNFIEVSYLLIYGELPTQTQLADFTERIERHTLLHEDLKRFFDGFPRDAHPMPVLSSAVSALSTFYQDSLNPFDEPSVELSTVRMLAKVPTLAAYAYKKSIGQPFLYPDNSLSLVENFLRMTFGLPAEPYEIDPDIAKALDLLFILHADHEQNCSTSTVRLVGSSEANLFASVSAGINALFGPLHGGANAAVLDMLEDIRADGGDVARFVTKVKNKEAGVRLMGFGHRVYKNYDPRAKIIKKTADEILGRLGKSDELLDIAKKLEETALSDDYFVQRKLYPNVDFYTGLIYRALGFPTEYFTVLFALGRLPGWIAHWREMMLDPARKIGRPRQVYTGAPEREYLEIEKR</sequence>
<dbReference type="PROSITE" id="PS00480">
    <property type="entry name" value="CITRATE_SYNTHASE"/>
    <property type="match status" value="1"/>
</dbReference>
<keyword evidence="3 8" id="KW-0816">Tricarboxylic acid cycle</keyword>
<dbReference type="InterPro" id="IPR002020">
    <property type="entry name" value="Citrate_synthase"/>
</dbReference>
<keyword evidence="4 7" id="KW-0808">Transferase</keyword>
<comment type="pathway">
    <text evidence="1 8">Carbohydrate metabolism; tricarboxylic acid cycle; isocitrate from oxaloacetate: step 1/2.</text>
</comment>
<evidence type="ECO:0000313" key="11">
    <source>
        <dbReference type="Proteomes" id="UP001596337"/>
    </source>
</evidence>
<keyword evidence="11" id="KW-1185">Reference proteome</keyword>
<evidence type="ECO:0000256" key="5">
    <source>
        <dbReference type="ARBA" id="ARBA00049288"/>
    </source>
</evidence>
<dbReference type="InterPro" id="IPR016142">
    <property type="entry name" value="Citrate_synth-like_lrg_a-sub"/>
</dbReference>
<dbReference type="Proteomes" id="UP001596337">
    <property type="component" value="Unassembled WGS sequence"/>
</dbReference>
<proteinExistence type="inferred from homology"/>
<dbReference type="PANTHER" id="PTHR42871:SF1">
    <property type="entry name" value="CITRATE SYNTHASE"/>
    <property type="match status" value="1"/>
</dbReference>
<dbReference type="Gene3D" id="2.20.28.60">
    <property type="match status" value="1"/>
</dbReference>
<evidence type="ECO:0000313" key="10">
    <source>
        <dbReference type="EMBL" id="MFC6866516.1"/>
    </source>
</evidence>
<gene>
    <name evidence="10" type="ORF">ACFQGD_05105</name>
</gene>
<dbReference type="PIRSF" id="PIRSF001369">
    <property type="entry name" value="Citrate_synth"/>
    <property type="match status" value="1"/>
</dbReference>
<evidence type="ECO:0000256" key="8">
    <source>
        <dbReference type="RuleBase" id="RU003370"/>
    </source>
</evidence>
<reference evidence="11" key="1">
    <citation type="journal article" date="2019" name="Int. J. Syst. Evol. Microbiol.">
        <title>The Global Catalogue of Microorganisms (GCM) 10K type strain sequencing project: providing services to taxonomists for standard genome sequencing and annotation.</title>
        <authorList>
            <consortium name="The Broad Institute Genomics Platform"/>
            <consortium name="The Broad Institute Genome Sequencing Center for Infectious Disease"/>
            <person name="Wu L."/>
            <person name="Ma J."/>
        </authorList>
    </citation>
    <scope>NUCLEOTIDE SEQUENCE [LARGE SCALE GENOMIC DNA]</scope>
    <source>
        <strain evidence="11">KCTC 32255</strain>
    </source>
</reference>
<evidence type="ECO:0000256" key="2">
    <source>
        <dbReference type="ARBA" id="ARBA00010566"/>
    </source>
</evidence>
<dbReference type="Gene3D" id="1.10.230.10">
    <property type="entry name" value="Cytochrome P450-Terp, domain 2"/>
    <property type="match status" value="1"/>
</dbReference>
<evidence type="ECO:0000256" key="6">
    <source>
        <dbReference type="NCBIfam" id="TIGR01798"/>
    </source>
</evidence>
<accession>A0ABW2BU01</accession>
<evidence type="ECO:0000256" key="4">
    <source>
        <dbReference type="ARBA" id="ARBA00022679"/>
    </source>
</evidence>
<dbReference type="InterPro" id="IPR010953">
    <property type="entry name" value="Citrate_synthase_typ-I"/>
</dbReference>
<dbReference type="InterPro" id="IPR036969">
    <property type="entry name" value="Citrate_synthase_sf"/>
</dbReference>
<organism evidence="10 11">
    <name type="scientific">Haloechinothrix salitolerans</name>
    <dbReference type="NCBI Taxonomy" id="926830"/>
    <lineage>
        <taxon>Bacteria</taxon>
        <taxon>Bacillati</taxon>
        <taxon>Actinomycetota</taxon>
        <taxon>Actinomycetes</taxon>
        <taxon>Pseudonocardiales</taxon>
        <taxon>Pseudonocardiaceae</taxon>
        <taxon>Haloechinothrix</taxon>
    </lineage>
</organism>
<keyword evidence="10" id="KW-0012">Acyltransferase</keyword>
<dbReference type="NCBIfam" id="TIGR01798">
    <property type="entry name" value="cit_synth_I"/>
    <property type="match status" value="1"/>
</dbReference>
<evidence type="ECO:0000256" key="1">
    <source>
        <dbReference type="ARBA" id="ARBA00004751"/>
    </source>
</evidence>